<reference evidence="3 4" key="1">
    <citation type="journal article" date="2011" name="Stand. Genomic Sci.">
        <title>Complete genome sequence of the gliding, heparinolytic Pedobacter saltans type strain (113).</title>
        <authorList>
            <person name="Liolios K."/>
            <person name="Sikorski J."/>
            <person name="Lu M."/>
            <person name="Nolan M."/>
            <person name="Lapidus A."/>
            <person name="Lucas S."/>
            <person name="Hammon N."/>
            <person name="Deshpande S."/>
            <person name="Cheng J.F."/>
            <person name="Tapia R."/>
            <person name="Han C."/>
            <person name="Goodwin L."/>
            <person name="Pitluck S."/>
            <person name="Huntemann M."/>
            <person name="Ivanova N."/>
            <person name="Pagani I."/>
            <person name="Mavromatis K."/>
            <person name="Ovchinikova G."/>
            <person name="Pati A."/>
            <person name="Chen A."/>
            <person name="Palaniappan K."/>
            <person name="Land M."/>
            <person name="Hauser L."/>
            <person name="Brambilla E.M."/>
            <person name="Kotsyurbenko O."/>
            <person name="Rohde M."/>
            <person name="Tindall B.J."/>
            <person name="Abt B."/>
            <person name="Goker M."/>
            <person name="Detter J.C."/>
            <person name="Woyke T."/>
            <person name="Bristow J."/>
            <person name="Eisen J.A."/>
            <person name="Markowitz V."/>
            <person name="Hugenholtz P."/>
            <person name="Klenk H.P."/>
            <person name="Kyrpides N.C."/>
        </authorList>
    </citation>
    <scope>NUCLEOTIDE SEQUENCE [LARGE SCALE GENOMIC DNA]</scope>
    <source>
        <strain evidence="4">ATCC 51119 / DSM 12145 / JCM 21818 / LMG 10337 / NBRC 100064 / NCIMB 13643</strain>
    </source>
</reference>
<gene>
    <name evidence="3" type="ordered locus">Pedsa_2696</name>
</gene>
<organism evidence="3 4">
    <name type="scientific">Pseudopedobacter saltans (strain ATCC 51119 / DSM 12145 / JCM 21818 / CCUG 39354 / LMG 10337 / NBRC 100064 / NCIMB 13643)</name>
    <name type="common">Pedobacter saltans</name>
    <dbReference type="NCBI Taxonomy" id="762903"/>
    <lineage>
        <taxon>Bacteria</taxon>
        <taxon>Pseudomonadati</taxon>
        <taxon>Bacteroidota</taxon>
        <taxon>Sphingobacteriia</taxon>
        <taxon>Sphingobacteriales</taxon>
        <taxon>Sphingobacteriaceae</taxon>
        <taxon>Pseudopedobacter</taxon>
    </lineage>
</organism>
<dbReference type="HOGENOM" id="CLU_071003_5_2_10"/>
<sequence length="174" mass="19390">MKKVIITSLLTVFISVISFARSINTEKSVVNFKISNMKVNVVRGTFSRMTGEVDFNPNKISTSSFDVCIDATTVNTDNKKRDKHLRSEDYFDVKKYPTICFKSTTVVKTDKGYIVSGALTMHGVTQNVQIPFTLSQNTFKGSLIVKRLDYKIGNSGTFLMGNEAEIIIVAVLNL</sequence>
<accession>F0S6X5</accession>
<keyword evidence="1" id="KW-0732">Signal</keyword>
<dbReference type="AlphaFoldDB" id="F0S6X5"/>
<dbReference type="InterPro" id="IPR007372">
    <property type="entry name" value="Lipid/polyisoprenoid-bd_YceI"/>
</dbReference>
<dbReference type="RefSeq" id="WP_013633723.1">
    <property type="nucleotide sequence ID" value="NC_015177.1"/>
</dbReference>
<feature type="chain" id="PRO_5003258213" evidence="1">
    <location>
        <begin position="21"/>
        <end position="174"/>
    </location>
</feature>
<dbReference type="SUPFAM" id="SSF101874">
    <property type="entry name" value="YceI-like"/>
    <property type="match status" value="1"/>
</dbReference>
<feature type="domain" description="Lipid/polyisoprenoid-binding YceI-like" evidence="2">
    <location>
        <begin position="20"/>
        <end position="173"/>
    </location>
</feature>
<dbReference type="PANTHER" id="PTHR34406:SF1">
    <property type="entry name" value="PROTEIN YCEI"/>
    <property type="match status" value="1"/>
</dbReference>
<name>F0S6X5_PSESL</name>
<evidence type="ECO:0000313" key="4">
    <source>
        <dbReference type="Proteomes" id="UP000000310"/>
    </source>
</evidence>
<evidence type="ECO:0000259" key="2">
    <source>
        <dbReference type="SMART" id="SM00867"/>
    </source>
</evidence>
<dbReference type="Gene3D" id="2.40.128.110">
    <property type="entry name" value="Lipid/polyisoprenoid-binding, YceI-like"/>
    <property type="match status" value="1"/>
</dbReference>
<keyword evidence="4" id="KW-1185">Reference proteome</keyword>
<dbReference type="OrthoDB" id="9811006at2"/>
<proteinExistence type="predicted"/>
<dbReference type="Proteomes" id="UP000000310">
    <property type="component" value="Chromosome"/>
</dbReference>
<dbReference type="STRING" id="762903.Pedsa_2696"/>
<dbReference type="eggNOG" id="COG2353">
    <property type="taxonomic scope" value="Bacteria"/>
</dbReference>
<reference evidence="4" key="2">
    <citation type="submission" date="2011-02" db="EMBL/GenBank/DDBJ databases">
        <title>The complete genome of Pedobacter saltans DSM 12145.</title>
        <authorList>
            <consortium name="US DOE Joint Genome Institute (JGI-PGF)"/>
            <person name="Lucas S."/>
            <person name="Copeland A."/>
            <person name="Lapidus A."/>
            <person name="Bruce D."/>
            <person name="Goodwin L."/>
            <person name="Pitluck S."/>
            <person name="Kyrpides N."/>
            <person name="Mavromatis K."/>
            <person name="Pagani I."/>
            <person name="Ivanova N."/>
            <person name="Ovchinnikova G."/>
            <person name="Lu M."/>
            <person name="Detter J.C."/>
            <person name="Han C."/>
            <person name="Land M."/>
            <person name="Hauser L."/>
            <person name="Markowitz V."/>
            <person name="Cheng J.-F."/>
            <person name="Hugenholtz P."/>
            <person name="Woyke T."/>
            <person name="Wu D."/>
            <person name="Tindall B."/>
            <person name="Pomrenke H.G."/>
            <person name="Brambilla E."/>
            <person name="Klenk H.-P."/>
            <person name="Eisen J.A."/>
        </authorList>
    </citation>
    <scope>NUCLEOTIDE SEQUENCE [LARGE SCALE GENOMIC DNA]</scope>
    <source>
        <strain evidence="4">ATCC 51119 / DSM 12145 / JCM 21818 / LMG 10337 / NBRC 100064 / NCIMB 13643</strain>
    </source>
</reference>
<protein>
    <submittedName>
        <fullName evidence="3">YceI family protein</fullName>
    </submittedName>
</protein>
<dbReference type="SMART" id="SM00867">
    <property type="entry name" value="YceI"/>
    <property type="match status" value="1"/>
</dbReference>
<dbReference type="Pfam" id="PF04264">
    <property type="entry name" value="YceI"/>
    <property type="match status" value="1"/>
</dbReference>
<dbReference type="InterPro" id="IPR036761">
    <property type="entry name" value="TTHA0802/YceI-like_sf"/>
</dbReference>
<dbReference type="EMBL" id="CP002545">
    <property type="protein sequence ID" value="ADY53238.1"/>
    <property type="molecule type" value="Genomic_DNA"/>
</dbReference>
<dbReference type="KEGG" id="psn:Pedsa_2696"/>
<evidence type="ECO:0000313" key="3">
    <source>
        <dbReference type="EMBL" id="ADY53238.1"/>
    </source>
</evidence>
<dbReference type="PANTHER" id="PTHR34406">
    <property type="entry name" value="PROTEIN YCEI"/>
    <property type="match status" value="1"/>
</dbReference>
<evidence type="ECO:0000256" key="1">
    <source>
        <dbReference type="SAM" id="SignalP"/>
    </source>
</evidence>
<feature type="signal peptide" evidence="1">
    <location>
        <begin position="1"/>
        <end position="20"/>
    </location>
</feature>